<evidence type="ECO:0000256" key="5">
    <source>
        <dbReference type="ARBA" id="ARBA00023136"/>
    </source>
</evidence>
<dbReference type="PANTHER" id="PTHR32196">
    <property type="entry name" value="ABC TRANSPORTER PERMEASE PROTEIN YPHD-RELATED-RELATED"/>
    <property type="match status" value="1"/>
</dbReference>
<evidence type="ECO:0000256" key="1">
    <source>
        <dbReference type="ARBA" id="ARBA00004651"/>
    </source>
</evidence>
<evidence type="ECO:0000313" key="8">
    <source>
        <dbReference type="Proteomes" id="UP001327225"/>
    </source>
</evidence>
<feature type="transmembrane region" description="Helical" evidence="6">
    <location>
        <begin position="105"/>
        <end position="126"/>
    </location>
</feature>
<dbReference type="RefSeq" id="WP_322937842.1">
    <property type="nucleotide sequence ID" value="NZ_CP141059.1"/>
</dbReference>
<feature type="transmembrane region" description="Helical" evidence="6">
    <location>
        <begin position="132"/>
        <end position="150"/>
    </location>
</feature>
<evidence type="ECO:0000313" key="7">
    <source>
        <dbReference type="EMBL" id="WQQ27259.1"/>
    </source>
</evidence>
<evidence type="ECO:0000256" key="6">
    <source>
        <dbReference type="SAM" id="Phobius"/>
    </source>
</evidence>
<comment type="subcellular location">
    <subcellularLocation>
        <location evidence="1">Cell membrane</location>
        <topology evidence="1">Multi-pass membrane protein</topology>
    </subcellularLocation>
</comment>
<dbReference type="Proteomes" id="UP001327225">
    <property type="component" value="Chromosome"/>
</dbReference>
<keyword evidence="2" id="KW-1003">Cell membrane</keyword>
<proteinExistence type="predicted"/>
<accession>A0ABZ0ZTS1</accession>
<feature type="transmembrane region" description="Helical" evidence="6">
    <location>
        <begin position="56"/>
        <end position="75"/>
    </location>
</feature>
<feature type="transmembrane region" description="Helical" evidence="6">
    <location>
        <begin position="305"/>
        <end position="323"/>
    </location>
</feature>
<gene>
    <name evidence="7" type="ORF">SHK19_03295</name>
</gene>
<name>A0ABZ0ZTS1_9ACTN</name>
<feature type="transmembrane region" description="Helical" evidence="6">
    <location>
        <begin position="24"/>
        <end position="44"/>
    </location>
</feature>
<dbReference type="CDD" id="cd06579">
    <property type="entry name" value="TM_PBP1_transp_AraH_like"/>
    <property type="match status" value="1"/>
</dbReference>
<organism evidence="7 8">
    <name type="scientific">Nocardioides bizhenqiangii</name>
    <dbReference type="NCBI Taxonomy" id="3095076"/>
    <lineage>
        <taxon>Bacteria</taxon>
        <taxon>Bacillati</taxon>
        <taxon>Actinomycetota</taxon>
        <taxon>Actinomycetes</taxon>
        <taxon>Propionibacteriales</taxon>
        <taxon>Nocardioidaceae</taxon>
        <taxon>Nocardioides</taxon>
    </lineage>
</organism>
<reference evidence="8" key="1">
    <citation type="submission" date="2023-12" db="EMBL/GenBank/DDBJ databases">
        <title>Novel species in genus Nocardioides.</title>
        <authorList>
            <person name="Zhou H."/>
        </authorList>
    </citation>
    <scope>NUCLEOTIDE SEQUENCE [LARGE SCALE GENOMIC DNA]</scope>
    <source>
        <strain evidence="8">HM61</strain>
    </source>
</reference>
<dbReference type="PANTHER" id="PTHR32196:SF63">
    <property type="entry name" value="INNER MEMBRANE ABC TRANSPORTER PERMEASE PROTEIN YJFF"/>
    <property type="match status" value="1"/>
</dbReference>
<dbReference type="EMBL" id="CP141059">
    <property type="protein sequence ID" value="WQQ27259.1"/>
    <property type="molecule type" value="Genomic_DNA"/>
</dbReference>
<feature type="transmembrane region" description="Helical" evidence="6">
    <location>
        <begin position="263"/>
        <end position="293"/>
    </location>
</feature>
<feature type="transmembrane region" description="Helical" evidence="6">
    <location>
        <begin position="171"/>
        <end position="193"/>
    </location>
</feature>
<dbReference type="Pfam" id="PF02653">
    <property type="entry name" value="BPD_transp_2"/>
    <property type="match status" value="1"/>
</dbReference>
<keyword evidence="4 6" id="KW-1133">Transmembrane helix</keyword>
<keyword evidence="5 6" id="KW-0472">Membrane</keyword>
<protein>
    <submittedName>
        <fullName evidence="7">ABC transporter permease</fullName>
    </submittedName>
</protein>
<evidence type="ECO:0000256" key="3">
    <source>
        <dbReference type="ARBA" id="ARBA00022692"/>
    </source>
</evidence>
<sequence length="348" mass="35666">MSATHASERTRLASRSARLTSTGIVLLVLVAAVVLGFVLTAIEGRNFFSTGNLRDILTATSILGFIAIGQTLVVLGGSLDLSVPFVASLTGVIAAGTMDGQPGNVLPAVLLALAIAAAIGLVNGMLVSLLHVHGFIATLGMGLIISGYIATNYQGNHGSAPQSFRTIGISFIGPVPVSTLIMLGCAAVAIVLLRRTRTGLHLYAVGGNAEVARLSGIRTSVPIITAHVLCSLLAAVAGLLLLARLSVGNPTIGSQGQYDLMSIAAVVLGGTLLAGGKGNITGTIAGVTIFAVMDNVMAVMQTDSFLRNVVRGVVIVAAVAVYARRDIDRRPARFERPGVLDAALQEAK</sequence>
<feature type="transmembrane region" description="Helical" evidence="6">
    <location>
        <begin position="81"/>
        <end position="98"/>
    </location>
</feature>
<evidence type="ECO:0000256" key="4">
    <source>
        <dbReference type="ARBA" id="ARBA00022989"/>
    </source>
</evidence>
<dbReference type="InterPro" id="IPR001851">
    <property type="entry name" value="ABC_transp_permease"/>
</dbReference>
<feature type="transmembrane region" description="Helical" evidence="6">
    <location>
        <begin position="223"/>
        <end position="242"/>
    </location>
</feature>
<keyword evidence="8" id="KW-1185">Reference proteome</keyword>
<evidence type="ECO:0000256" key="2">
    <source>
        <dbReference type="ARBA" id="ARBA00022475"/>
    </source>
</evidence>
<keyword evidence="3 6" id="KW-0812">Transmembrane</keyword>